<dbReference type="STRING" id="525918.SAMN05660964_01443"/>
<accession>A0A1H4APX8</accession>
<proteinExistence type="predicted"/>
<dbReference type="Proteomes" id="UP000199397">
    <property type="component" value="Unassembled WGS sequence"/>
</dbReference>
<protein>
    <submittedName>
        <fullName evidence="1">Uncharacterized protein</fullName>
    </submittedName>
</protein>
<keyword evidence="2" id="KW-1185">Reference proteome</keyword>
<organism evidence="1 2">
    <name type="scientific">Thiothrix caldifontis</name>
    <dbReference type="NCBI Taxonomy" id="525918"/>
    <lineage>
        <taxon>Bacteria</taxon>
        <taxon>Pseudomonadati</taxon>
        <taxon>Pseudomonadota</taxon>
        <taxon>Gammaproteobacteria</taxon>
        <taxon>Thiotrichales</taxon>
        <taxon>Thiotrichaceae</taxon>
        <taxon>Thiothrix</taxon>
    </lineage>
</organism>
<name>A0A1H4APX8_9GAMM</name>
<evidence type="ECO:0000313" key="2">
    <source>
        <dbReference type="Proteomes" id="UP000199397"/>
    </source>
</evidence>
<dbReference type="OrthoDB" id="9826416at2"/>
<gene>
    <name evidence="1" type="ORF">SAMN05660964_01443</name>
</gene>
<evidence type="ECO:0000313" key="1">
    <source>
        <dbReference type="EMBL" id="SEA37777.1"/>
    </source>
</evidence>
<dbReference type="AlphaFoldDB" id="A0A1H4APX8"/>
<dbReference type="RefSeq" id="WP_093066882.1">
    <property type="nucleotide sequence ID" value="NZ_FNQP01000007.1"/>
</dbReference>
<dbReference type="EMBL" id="FNQP01000007">
    <property type="protein sequence ID" value="SEA37777.1"/>
    <property type="molecule type" value="Genomic_DNA"/>
</dbReference>
<sequence>MKQGIQVGGKSSQVTGIASLQPTYSVAAHAVGTLFGHTPADGHSRVTTEIELPANAIVKTYDLVITATRADRVVAAEVADLREAISPSNSAAVTVDFGKLRTVNKILLPQTGTYKVYAWLGMKFDPTPVTLSTPQLEVGLYCYSIPETRSERLLIELGGADAELFMAKLELSLPDLPADLSLRINGGTPVWQHPGTVQLGSTDALRYDSWTTDGQRLVSIASALADYSGDATRPEGRKLMLELTSSVPGRLSIAESGKELQLLHRLSFNKSDTVELEFLREGSQQLKLDGIPIAWGALQGLHLTLGGEMPLSRVLPPEGPEDGDIGQLVLGNGRAACVRLDGGAGLVELTGVRLPLSVVAGSAEARVMLWQNNKNDSPIKALGKAASEPVNMGNNEEEWVSFLFSKPVPFDAGEPPWAALIVSRGEVIWSLAAPDNTGYPVRIGSPEGPWRELPAVLGAVAGRLRLLGLAADTQPLAPLLVGWDNAAGQPVTPTAKGLRLELLPAPANANQLVITSRTAGTVTLSEVDAITNA</sequence>
<reference evidence="1 2" key="1">
    <citation type="submission" date="2016-10" db="EMBL/GenBank/DDBJ databases">
        <authorList>
            <person name="de Groot N.N."/>
        </authorList>
    </citation>
    <scope>NUCLEOTIDE SEQUENCE [LARGE SCALE GENOMIC DNA]</scope>
    <source>
        <strain evidence="1 2">DSM 21228</strain>
    </source>
</reference>